<feature type="region of interest" description="Disordered" evidence="1">
    <location>
        <begin position="123"/>
        <end position="147"/>
    </location>
</feature>
<dbReference type="InterPro" id="IPR038821">
    <property type="entry name" value="CLE45-like"/>
</dbReference>
<dbReference type="AlphaFoldDB" id="A0A8J4RCY4"/>
<reference evidence="2" key="1">
    <citation type="submission" date="2020-03" db="EMBL/GenBank/DDBJ databases">
        <title>Castanea mollissima Vanexum genome sequencing.</title>
        <authorList>
            <person name="Staton M."/>
        </authorList>
    </citation>
    <scope>NUCLEOTIDE SEQUENCE</scope>
    <source>
        <tissue evidence="2">Leaf</tissue>
    </source>
</reference>
<comment type="caution">
    <text evidence="2">The sequence shown here is derived from an EMBL/GenBank/DDBJ whole genome shotgun (WGS) entry which is preliminary data.</text>
</comment>
<evidence type="ECO:0000256" key="1">
    <source>
        <dbReference type="SAM" id="MobiDB-lite"/>
    </source>
</evidence>
<dbReference type="OrthoDB" id="1702020at2759"/>
<evidence type="ECO:0000313" key="3">
    <source>
        <dbReference type="Proteomes" id="UP000737018"/>
    </source>
</evidence>
<feature type="compositionally biased region" description="Basic and acidic residues" evidence="1">
    <location>
        <begin position="138"/>
        <end position="147"/>
    </location>
</feature>
<name>A0A8J4RCY4_9ROSI</name>
<accession>A0A8J4RCY4</accession>
<gene>
    <name evidence="2" type="ORF">CMV_008028</name>
</gene>
<sequence length="147" mass="16271">MTISFGTLNGGFKAEQSEDRAKKSIKEFHLAQETKIVISCCMEGRAWNSKSANMSPLAHRGVILLLCIGLLALQPGEVSGLRSIDLALKWDKVQSPFLKHLRVLKVVAVDNFHTKLNLAPAPSVMVDPNQSNKRRVRKGSDPIHNRC</sequence>
<dbReference type="PANTHER" id="PTHR36726:SF5">
    <property type="entry name" value="CLAVATA3_ESR (CLE) GENE FAMILY MEMBER MTCLE11"/>
    <property type="match status" value="1"/>
</dbReference>
<dbReference type="Proteomes" id="UP000737018">
    <property type="component" value="Unassembled WGS sequence"/>
</dbReference>
<dbReference type="EMBL" id="JRKL02000819">
    <property type="protein sequence ID" value="KAF3968040.1"/>
    <property type="molecule type" value="Genomic_DNA"/>
</dbReference>
<evidence type="ECO:0000313" key="2">
    <source>
        <dbReference type="EMBL" id="KAF3968040.1"/>
    </source>
</evidence>
<dbReference type="PANTHER" id="PTHR36726">
    <property type="entry name" value="CLAVATA3/ESR (CLE)-RELATED PROTEIN 45"/>
    <property type="match status" value="1"/>
</dbReference>
<protein>
    <submittedName>
        <fullName evidence="2">Uncharacterized protein</fullName>
    </submittedName>
</protein>
<proteinExistence type="predicted"/>
<keyword evidence="3" id="KW-1185">Reference proteome</keyword>
<organism evidence="2 3">
    <name type="scientific">Castanea mollissima</name>
    <name type="common">Chinese chestnut</name>
    <dbReference type="NCBI Taxonomy" id="60419"/>
    <lineage>
        <taxon>Eukaryota</taxon>
        <taxon>Viridiplantae</taxon>
        <taxon>Streptophyta</taxon>
        <taxon>Embryophyta</taxon>
        <taxon>Tracheophyta</taxon>
        <taxon>Spermatophyta</taxon>
        <taxon>Magnoliopsida</taxon>
        <taxon>eudicotyledons</taxon>
        <taxon>Gunneridae</taxon>
        <taxon>Pentapetalae</taxon>
        <taxon>rosids</taxon>
        <taxon>fabids</taxon>
        <taxon>Fagales</taxon>
        <taxon>Fagaceae</taxon>
        <taxon>Castanea</taxon>
    </lineage>
</organism>